<dbReference type="EMBL" id="JAWJWF010000003">
    <property type="protein sequence ID" value="KAK6634846.1"/>
    <property type="molecule type" value="Genomic_DNA"/>
</dbReference>
<feature type="region of interest" description="Disordered" evidence="1">
    <location>
        <begin position="1"/>
        <end position="51"/>
    </location>
</feature>
<accession>A0ABR1B4I7</accession>
<organism evidence="2 3">
    <name type="scientific">Polyplax serrata</name>
    <name type="common">Common mouse louse</name>
    <dbReference type="NCBI Taxonomy" id="468196"/>
    <lineage>
        <taxon>Eukaryota</taxon>
        <taxon>Metazoa</taxon>
        <taxon>Ecdysozoa</taxon>
        <taxon>Arthropoda</taxon>
        <taxon>Hexapoda</taxon>
        <taxon>Insecta</taxon>
        <taxon>Pterygota</taxon>
        <taxon>Neoptera</taxon>
        <taxon>Paraneoptera</taxon>
        <taxon>Psocodea</taxon>
        <taxon>Troctomorpha</taxon>
        <taxon>Phthiraptera</taxon>
        <taxon>Anoplura</taxon>
        <taxon>Polyplacidae</taxon>
        <taxon>Polyplax</taxon>
    </lineage>
</organism>
<feature type="region of interest" description="Disordered" evidence="1">
    <location>
        <begin position="72"/>
        <end position="142"/>
    </location>
</feature>
<evidence type="ECO:0000313" key="2">
    <source>
        <dbReference type="EMBL" id="KAK6634846.1"/>
    </source>
</evidence>
<sequence>MGVGTNSVKDRCGVAATSTGNGDGQKRAKREGVAREVKVVQPGSRGKEGEATAFAEISHAIATLDGGGWEAVEKPRWRENPSKTKGVSRRHPKKTKQRTVQSNGEGCHSEILVSEGQTTPNPLPRVTPGQLTDRADDAGSGS</sequence>
<feature type="compositionally biased region" description="Basic and acidic residues" evidence="1">
    <location>
        <begin position="133"/>
        <end position="142"/>
    </location>
</feature>
<feature type="compositionally biased region" description="Basic residues" evidence="1">
    <location>
        <begin position="86"/>
        <end position="97"/>
    </location>
</feature>
<evidence type="ECO:0000256" key="1">
    <source>
        <dbReference type="SAM" id="MobiDB-lite"/>
    </source>
</evidence>
<keyword evidence="3" id="KW-1185">Reference proteome</keyword>
<name>A0ABR1B4I7_POLSC</name>
<gene>
    <name evidence="2" type="ORF">RUM44_000093</name>
</gene>
<protein>
    <submittedName>
        <fullName evidence="2">Uncharacterized protein</fullName>
    </submittedName>
</protein>
<dbReference type="Proteomes" id="UP001359485">
    <property type="component" value="Unassembled WGS sequence"/>
</dbReference>
<feature type="compositionally biased region" description="Basic and acidic residues" evidence="1">
    <location>
        <begin position="24"/>
        <end position="38"/>
    </location>
</feature>
<comment type="caution">
    <text evidence="2">The sequence shown here is derived from an EMBL/GenBank/DDBJ whole genome shotgun (WGS) entry which is preliminary data.</text>
</comment>
<reference evidence="2 3" key="1">
    <citation type="submission" date="2023-09" db="EMBL/GenBank/DDBJ databases">
        <title>Genomes of two closely related lineages of the louse Polyplax serrata with different host specificities.</title>
        <authorList>
            <person name="Martinu J."/>
            <person name="Tarabai H."/>
            <person name="Stefka J."/>
            <person name="Hypsa V."/>
        </authorList>
    </citation>
    <scope>NUCLEOTIDE SEQUENCE [LARGE SCALE GENOMIC DNA]</scope>
    <source>
        <strain evidence="2">98ZLc_SE</strain>
    </source>
</reference>
<proteinExistence type="predicted"/>
<feature type="compositionally biased region" description="Basic and acidic residues" evidence="1">
    <location>
        <begin position="72"/>
        <end position="82"/>
    </location>
</feature>
<evidence type="ECO:0000313" key="3">
    <source>
        <dbReference type="Proteomes" id="UP001359485"/>
    </source>
</evidence>